<proteinExistence type="predicted"/>
<feature type="region of interest" description="Disordered" evidence="1">
    <location>
        <begin position="1"/>
        <end position="20"/>
    </location>
</feature>
<gene>
    <name evidence="2" type="ORF">V6N12_057342</name>
</gene>
<keyword evidence="3" id="KW-1185">Reference proteome</keyword>
<protein>
    <submittedName>
        <fullName evidence="2">Uncharacterized protein</fullName>
    </submittedName>
</protein>
<name>A0ABR2DBN2_9ROSI</name>
<dbReference type="Proteomes" id="UP001472677">
    <property type="component" value="Unassembled WGS sequence"/>
</dbReference>
<dbReference type="EMBL" id="JBBPBM010000031">
    <property type="protein sequence ID" value="KAK8534698.1"/>
    <property type="molecule type" value="Genomic_DNA"/>
</dbReference>
<accession>A0ABR2DBN2</accession>
<reference evidence="2 3" key="1">
    <citation type="journal article" date="2024" name="G3 (Bethesda)">
        <title>Genome assembly of Hibiscus sabdariffa L. provides insights into metabolisms of medicinal natural products.</title>
        <authorList>
            <person name="Kim T."/>
        </authorList>
    </citation>
    <scope>NUCLEOTIDE SEQUENCE [LARGE SCALE GENOMIC DNA]</scope>
    <source>
        <strain evidence="2">TK-2024</strain>
        <tissue evidence="2">Old leaves</tissue>
    </source>
</reference>
<feature type="compositionally biased region" description="Polar residues" evidence="1">
    <location>
        <begin position="9"/>
        <end position="19"/>
    </location>
</feature>
<organism evidence="2 3">
    <name type="scientific">Hibiscus sabdariffa</name>
    <name type="common">roselle</name>
    <dbReference type="NCBI Taxonomy" id="183260"/>
    <lineage>
        <taxon>Eukaryota</taxon>
        <taxon>Viridiplantae</taxon>
        <taxon>Streptophyta</taxon>
        <taxon>Embryophyta</taxon>
        <taxon>Tracheophyta</taxon>
        <taxon>Spermatophyta</taxon>
        <taxon>Magnoliopsida</taxon>
        <taxon>eudicotyledons</taxon>
        <taxon>Gunneridae</taxon>
        <taxon>Pentapetalae</taxon>
        <taxon>rosids</taxon>
        <taxon>malvids</taxon>
        <taxon>Malvales</taxon>
        <taxon>Malvaceae</taxon>
        <taxon>Malvoideae</taxon>
        <taxon>Hibiscus</taxon>
    </lineage>
</organism>
<evidence type="ECO:0000313" key="3">
    <source>
        <dbReference type="Proteomes" id="UP001472677"/>
    </source>
</evidence>
<comment type="caution">
    <text evidence="2">The sequence shown here is derived from an EMBL/GenBank/DDBJ whole genome shotgun (WGS) entry which is preliminary data.</text>
</comment>
<evidence type="ECO:0000256" key="1">
    <source>
        <dbReference type="SAM" id="MobiDB-lite"/>
    </source>
</evidence>
<evidence type="ECO:0000313" key="2">
    <source>
        <dbReference type="EMBL" id="KAK8534698.1"/>
    </source>
</evidence>
<sequence length="154" mass="16212">MFSFPPPSLTANDNGSNMPDNLAPPADLAFTTTLSVVRVPIVTAALTYPLERPAKTMKVDDQGVESSADGVALGKVAATAVGLDASKISYACIVSKDGTQVAVDTIPSLDDVVVADSDVRVDKSGTFPSVEFSERVHDCIDYSMHRSLIVRLLG</sequence>